<dbReference type="RefSeq" id="WP_264325776.1">
    <property type="nucleotide sequence ID" value="NZ_JADEXQ010000048.1"/>
</dbReference>
<dbReference type="PANTHER" id="PTHR34388">
    <property type="entry name" value="DNA POLYMERASE III SUBUNIT DELTA"/>
    <property type="match status" value="1"/>
</dbReference>
<comment type="similarity">
    <text evidence="7">Belongs to the DNA polymerase HolA subunit family.</text>
</comment>
<keyword evidence="4 11" id="KW-0548">Nucleotidyltransferase</keyword>
<keyword evidence="3 11" id="KW-0808">Transferase</keyword>
<gene>
    <name evidence="11" type="primary">holA</name>
    <name evidence="11" type="ORF">IQ266_14520</name>
</gene>
<evidence type="ECO:0000256" key="8">
    <source>
        <dbReference type="ARBA" id="ARBA00049244"/>
    </source>
</evidence>
<dbReference type="GO" id="GO:0003677">
    <property type="term" value="F:DNA binding"/>
    <property type="evidence" value="ECO:0007669"/>
    <property type="project" value="InterPro"/>
</dbReference>
<dbReference type="GO" id="GO:0003887">
    <property type="term" value="F:DNA-directed DNA polymerase activity"/>
    <property type="evidence" value="ECO:0007669"/>
    <property type="project" value="UniProtKB-KW"/>
</dbReference>
<evidence type="ECO:0000313" key="11">
    <source>
        <dbReference type="EMBL" id="MBE9030948.1"/>
    </source>
</evidence>
<dbReference type="InterPro" id="IPR005790">
    <property type="entry name" value="DNA_polIII_delta"/>
</dbReference>
<comment type="caution">
    <text evidence="11">The sequence shown here is derived from an EMBL/GenBank/DDBJ whole genome shotgun (WGS) entry which is preliminary data.</text>
</comment>
<comment type="catalytic activity">
    <reaction evidence="8">
        <text>DNA(n) + a 2'-deoxyribonucleoside 5'-triphosphate = DNA(n+1) + diphosphate</text>
        <dbReference type="Rhea" id="RHEA:22508"/>
        <dbReference type="Rhea" id="RHEA-COMP:17339"/>
        <dbReference type="Rhea" id="RHEA-COMP:17340"/>
        <dbReference type="ChEBI" id="CHEBI:33019"/>
        <dbReference type="ChEBI" id="CHEBI:61560"/>
        <dbReference type="ChEBI" id="CHEBI:173112"/>
        <dbReference type="EC" id="2.7.7.7"/>
    </reaction>
</comment>
<keyword evidence="5" id="KW-0235">DNA replication</keyword>
<proteinExistence type="inferred from homology"/>
<dbReference type="InterPro" id="IPR027417">
    <property type="entry name" value="P-loop_NTPase"/>
</dbReference>
<sequence length="334" mass="37388">MAIYFFWGDDDFALTQAIQKLQTDTLDPAWASFNFDRITPDQADPVELALNQAMTPPFGMGQRFVWLVDTTIAQRCSEDLLAELERTLPAIPETTTLLLSSHSKPDGRLKSTKLLKKTANVQEFGLIPPWKTDLLHRQAEKIAETYHIQLTAAAFDYLVEAVGNNTRQLHNELEKISLFADGNSQSLDVGTIAPLITTSTQSALQLSSTIRQGNTPVALELVADLLRQNEPALRIVATLIGQFRQRLWIRIMMDAGERDDKIIAQAANIGNPKQLYFLRQELASISTPQLKRAMPLLLDLEYSLKRQGAEEVAALQTKIIELCQLFKPRSTSSK</sequence>
<evidence type="ECO:0000256" key="6">
    <source>
        <dbReference type="ARBA" id="ARBA00022932"/>
    </source>
</evidence>
<keyword evidence="6" id="KW-0239">DNA-directed DNA polymerase</keyword>
<dbReference type="InterPro" id="IPR048466">
    <property type="entry name" value="DNA_pol3_delta-like_C"/>
</dbReference>
<evidence type="ECO:0000256" key="5">
    <source>
        <dbReference type="ARBA" id="ARBA00022705"/>
    </source>
</evidence>
<evidence type="ECO:0000259" key="9">
    <source>
        <dbReference type="Pfam" id="PF06144"/>
    </source>
</evidence>
<accession>A0A928Z502</accession>
<dbReference type="Gene3D" id="1.10.8.60">
    <property type="match status" value="1"/>
</dbReference>
<protein>
    <recommendedName>
        <fullName evidence="2">DNA polymerase III subunit delta</fullName>
        <ecNumber evidence="1">2.7.7.7</ecNumber>
    </recommendedName>
</protein>
<evidence type="ECO:0000256" key="1">
    <source>
        <dbReference type="ARBA" id="ARBA00012417"/>
    </source>
</evidence>
<feature type="domain" description="DNA polymerase III delta subunit-like C-terminal" evidence="10">
    <location>
        <begin position="201"/>
        <end position="321"/>
    </location>
</feature>
<dbReference type="Pfam" id="PF21694">
    <property type="entry name" value="DNA_pol3_delta_C"/>
    <property type="match status" value="1"/>
</dbReference>
<dbReference type="InterPro" id="IPR010372">
    <property type="entry name" value="DNA_pol3_delta_N"/>
</dbReference>
<dbReference type="GO" id="GO:0006261">
    <property type="term" value="P:DNA-templated DNA replication"/>
    <property type="evidence" value="ECO:0007669"/>
    <property type="project" value="TreeGrafter"/>
</dbReference>
<keyword evidence="12" id="KW-1185">Reference proteome</keyword>
<organism evidence="11 12">
    <name type="scientific">Romeriopsis navalis LEGE 11480</name>
    <dbReference type="NCBI Taxonomy" id="2777977"/>
    <lineage>
        <taxon>Bacteria</taxon>
        <taxon>Bacillati</taxon>
        <taxon>Cyanobacteriota</taxon>
        <taxon>Cyanophyceae</taxon>
        <taxon>Leptolyngbyales</taxon>
        <taxon>Leptolyngbyaceae</taxon>
        <taxon>Romeriopsis</taxon>
        <taxon>Romeriopsis navalis</taxon>
    </lineage>
</organism>
<evidence type="ECO:0000256" key="7">
    <source>
        <dbReference type="ARBA" id="ARBA00034754"/>
    </source>
</evidence>
<dbReference type="GO" id="GO:0009360">
    <property type="term" value="C:DNA polymerase III complex"/>
    <property type="evidence" value="ECO:0007669"/>
    <property type="project" value="InterPro"/>
</dbReference>
<evidence type="ECO:0000256" key="4">
    <source>
        <dbReference type="ARBA" id="ARBA00022695"/>
    </source>
</evidence>
<reference evidence="11" key="1">
    <citation type="submission" date="2020-10" db="EMBL/GenBank/DDBJ databases">
        <authorList>
            <person name="Castelo-Branco R."/>
            <person name="Eusebio N."/>
            <person name="Adriana R."/>
            <person name="Vieira A."/>
            <person name="Brugerolle De Fraissinette N."/>
            <person name="Rezende De Castro R."/>
            <person name="Schneider M.P."/>
            <person name="Vasconcelos V."/>
            <person name="Leao P.N."/>
        </authorList>
    </citation>
    <scope>NUCLEOTIDE SEQUENCE</scope>
    <source>
        <strain evidence="11">LEGE 11480</strain>
    </source>
</reference>
<evidence type="ECO:0000313" key="12">
    <source>
        <dbReference type="Proteomes" id="UP000625316"/>
    </source>
</evidence>
<dbReference type="NCBIfam" id="TIGR01128">
    <property type="entry name" value="holA"/>
    <property type="match status" value="1"/>
</dbReference>
<dbReference type="SUPFAM" id="SSF48019">
    <property type="entry name" value="post-AAA+ oligomerization domain-like"/>
    <property type="match status" value="1"/>
</dbReference>
<dbReference type="SUPFAM" id="SSF52540">
    <property type="entry name" value="P-loop containing nucleoside triphosphate hydrolases"/>
    <property type="match status" value="1"/>
</dbReference>
<dbReference type="Proteomes" id="UP000625316">
    <property type="component" value="Unassembled WGS sequence"/>
</dbReference>
<evidence type="ECO:0000259" key="10">
    <source>
        <dbReference type="Pfam" id="PF21694"/>
    </source>
</evidence>
<dbReference type="InterPro" id="IPR008921">
    <property type="entry name" value="DNA_pol3_clamp-load_cplx_C"/>
</dbReference>
<evidence type="ECO:0000256" key="2">
    <source>
        <dbReference type="ARBA" id="ARBA00017703"/>
    </source>
</evidence>
<dbReference type="AlphaFoldDB" id="A0A928Z502"/>
<dbReference type="EMBL" id="JADEXQ010000048">
    <property type="protein sequence ID" value="MBE9030948.1"/>
    <property type="molecule type" value="Genomic_DNA"/>
</dbReference>
<feature type="domain" description="DNA polymerase III delta N-terminal" evidence="9">
    <location>
        <begin position="4"/>
        <end position="123"/>
    </location>
</feature>
<dbReference type="EC" id="2.7.7.7" evidence="1"/>
<name>A0A928Z502_9CYAN</name>
<dbReference type="Gene3D" id="3.40.50.300">
    <property type="entry name" value="P-loop containing nucleotide triphosphate hydrolases"/>
    <property type="match status" value="1"/>
</dbReference>
<dbReference type="PANTHER" id="PTHR34388:SF1">
    <property type="entry name" value="DNA POLYMERASE III SUBUNIT DELTA"/>
    <property type="match status" value="1"/>
</dbReference>
<dbReference type="Gene3D" id="1.20.272.10">
    <property type="match status" value="1"/>
</dbReference>
<evidence type="ECO:0000256" key="3">
    <source>
        <dbReference type="ARBA" id="ARBA00022679"/>
    </source>
</evidence>
<dbReference type="Pfam" id="PF06144">
    <property type="entry name" value="DNA_pol3_delta"/>
    <property type="match status" value="1"/>
</dbReference>